<name>A0A1G9N111_9BACI</name>
<keyword evidence="2" id="KW-0489">Methyltransferase</keyword>
<dbReference type="PANTHER" id="PTHR43591:SF24">
    <property type="entry name" value="2-METHOXY-6-POLYPRENYL-1,4-BENZOQUINOL METHYLASE, MITOCHONDRIAL"/>
    <property type="match status" value="1"/>
</dbReference>
<evidence type="ECO:0000313" key="3">
    <source>
        <dbReference type="Proteomes" id="UP000182347"/>
    </source>
</evidence>
<dbReference type="RefSeq" id="WP_074597547.1">
    <property type="nucleotide sequence ID" value="NZ_FNHF01000001.1"/>
</dbReference>
<dbReference type="OrthoDB" id="9784101at2"/>
<dbReference type="PANTHER" id="PTHR43591">
    <property type="entry name" value="METHYLTRANSFERASE"/>
    <property type="match status" value="1"/>
</dbReference>
<evidence type="ECO:0000259" key="1">
    <source>
        <dbReference type="Pfam" id="PF13649"/>
    </source>
</evidence>
<keyword evidence="3" id="KW-1185">Reference proteome</keyword>
<dbReference type="SUPFAM" id="SSF53335">
    <property type="entry name" value="S-adenosyl-L-methionine-dependent methyltransferases"/>
    <property type="match status" value="1"/>
</dbReference>
<evidence type="ECO:0000313" key="2">
    <source>
        <dbReference type="EMBL" id="SDL79941.1"/>
    </source>
</evidence>
<dbReference type="Proteomes" id="UP000182347">
    <property type="component" value="Unassembled WGS sequence"/>
</dbReference>
<dbReference type="GO" id="GO:0032259">
    <property type="term" value="P:methylation"/>
    <property type="evidence" value="ECO:0007669"/>
    <property type="project" value="UniProtKB-KW"/>
</dbReference>
<dbReference type="InterPro" id="IPR041698">
    <property type="entry name" value="Methyltransf_25"/>
</dbReference>
<gene>
    <name evidence="2" type="ORF">SAMN05216244_0799</name>
</gene>
<organism evidence="2 3">
    <name type="scientific">Sediminibacillus halophilus</name>
    <dbReference type="NCBI Taxonomy" id="482461"/>
    <lineage>
        <taxon>Bacteria</taxon>
        <taxon>Bacillati</taxon>
        <taxon>Bacillota</taxon>
        <taxon>Bacilli</taxon>
        <taxon>Bacillales</taxon>
        <taxon>Bacillaceae</taxon>
        <taxon>Sediminibacillus</taxon>
    </lineage>
</organism>
<accession>A0A1G9N111</accession>
<dbReference type="GO" id="GO:0008168">
    <property type="term" value="F:methyltransferase activity"/>
    <property type="evidence" value="ECO:0007669"/>
    <property type="project" value="UniProtKB-KW"/>
</dbReference>
<protein>
    <submittedName>
        <fullName evidence="2">Methyltransferase domain-containing protein</fullName>
    </submittedName>
</protein>
<sequence length="192" mass="21767">MAGELFSYQKADQLLNPEREELVPIDQVIDLLNLQGNEKVIDLGAGNGYLTIPIAKKTDDRVVAVDIQQEMLEELADRAVEQGLENIDRMPSGIDYLNFPDNSFQRGVAAFVFYEVNELEQALQEIHRVISEEGRLLIIEWEKSNHEEGPPLDVRLPKEALQEKLESVGFSVSNGNLNSNIYYMVVEKVKHL</sequence>
<dbReference type="EMBL" id="FNHF01000001">
    <property type="protein sequence ID" value="SDL79941.1"/>
    <property type="molecule type" value="Genomic_DNA"/>
</dbReference>
<dbReference type="InterPro" id="IPR029063">
    <property type="entry name" value="SAM-dependent_MTases_sf"/>
</dbReference>
<dbReference type="Pfam" id="PF13649">
    <property type="entry name" value="Methyltransf_25"/>
    <property type="match status" value="1"/>
</dbReference>
<reference evidence="3" key="1">
    <citation type="submission" date="2016-10" db="EMBL/GenBank/DDBJ databases">
        <authorList>
            <person name="Varghese N."/>
            <person name="Submissions S."/>
        </authorList>
    </citation>
    <scope>NUCLEOTIDE SEQUENCE [LARGE SCALE GENOMIC DNA]</scope>
    <source>
        <strain evidence="3">CGMCC 1.6199</strain>
    </source>
</reference>
<keyword evidence="2" id="KW-0808">Transferase</keyword>
<dbReference type="STRING" id="482461.SAMN05216244_0799"/>
<proteinExistence type="predicted"/>
<dbReference type="AlphaFoldDB" id="A0A1G9N111"/>
<dbReference type="CDD" id="cd02440">
    <property type="entry name" value="AdoMet_MTases"/>
    <property type="match status" value="1"/>
</dbReference>
<dbReference type="Gene3D" id="3.40.50.150">
    <property type="entry name" value="Vaccinia Virus protein VP39"/>
    <property type="match status" value="1"/>
</dbReference>
<feature type="domain" description="Methyltransferase" evidence="1">
    <location>
        <begin position="40"/>
        <end position="134"/>
    </location>
</feature>